<evidence type="ECO:0000256" key="1">
    <source>
        <dbReference type="SAM" id="MobiDB-lite"/>
    </source>
</evidence>
<evidence type="ECO:0000313" key="4">
    <source>
        <dbReference type="Proteomes" id="UP000295431"/>
    </source>
</evidence>
<protein>
    <submittedName>
        <fullName evidence="3">Uncharacterized protein</fullName>
    </submittedName>
</protein>
<dbReference type="AlphaFoldDB" id="A0A4R4NBM7"/>
<dbReference type="EMBL" id="SMJW01000324">
    <property type="protein sequence ID" value="TDC04853.1"/>
    <property type="molecule type" value="Genomic_DNA"/>
</dbReference>
<feature type="compositionally biased region" description="Gly residues" evidence="1">
    <location>
        <begin position="1"/>
        <end position="14"/>
    </location>
</feature>
<evidence type="ECO:0000256" key="2">
    <source>
        <dbReference type="SAM" id="Phobius"/>
    </source>
</evidence>
<feature type="region of interest" description="Disordered" evidence="1">
    <location>
        <begin position="1"/>
        <end position="50"/>
    </location>
</feature>
<dbReference type="Proteomes" id="UP000295431">
    <property type="component" value="Unassembled WGS sequence"/>
</dbReference>
<keyword evidence="2" id="KW-1133">Transmembrane helix</keyword>
<sequence>MSAGQGPWGPYGGGPQPPAWPPQPPGPPPGPHWRPPGPRPGPPRPPSRAGRVLRLLNPIAAGRQVARASRPDRVDDPVVRKVQVLRAVVGLIAVVWVMVTYRVASDAKSVAYERFDQS</sequence>
<evidence type="ECO:0000313" key="3">
    <source>
        <dbReference type="EMBL" id="TDC04853.1"/>
    </source>
</evidence>
<feature type="transmembrane region" description="Helical" evidence="2">
    <location>
        <begin position="84"/>
        <end position="104"/>
    </location>
</feature>
<feature type="compositionally biased region" description="Pro residues" evidence="1">
    <location>
        <begin position="15"/>
        <end position="46"/>
    </location>
</feature>
<accession>A0A4R4NBM7</accession>
<keyword evidence="2" id="KW-0472">Membrane</keyword>
<name>A0A4R4NBM7_9ACTN</name>
<keyword evidence="2" id="KW-0812">Transmembrane</keyword>
<proteinExistence type="predicted"/>
<organism evidence="3 4">
    <name type="scientific">Actinomadura bangladeshensis</name>
    <dbReference type="NCBI Taxonomy" id="453573"/>
    <lineage>
        <taxon>Bacteria</taxon>
        <taxon>Bacillati</taxon>
        <taxon>Actinomycetota</taxon>
        <taxon>Actinomycetes</taxon>
        <taxon>Streptosporangiales</taxon>
        <taxon>Thermomonosporaceae</taxon>
        <taxon>Actinomadura</taxon>
    </lineage>
</organism>
<reference evidence="3 4" key="1">
    <citation type="submission" date="2019-03" db="EMBL/GenBank/DDBJ databases">
        <title>Draft genome sequences of novel Actinobacteria.</title>
        <authorList>
            <person name="Sahin N."/>
            <person name="Ay H."/>
            <person name="Saygin H."/>
        </authorList>
    </citation>
    <scope>NUCLEOTIDE SEQUENCE [LARGE SCALE GENOMIC DNA]</scope>
    <source>
        <strain evidence="3 4">DSM 45347</strain>
    </source>
</reference>
<keyword evidence="4" id="KW-1185">Reference proteome</keyword>
<gene>
    <name evidence="3" type="ORF">E1284_36265</name>
</gene>
<comment type="caution">
    <text evidence="3">The sequence shown here is derived from an EMBL/GenBank/DDBJ whole genome shotgun (WGS) entry which is preliminary data.</text>
</comment>